<gene>
    <name evidence="1" type="ORF">RSDT_0277</name>
</gene>
<organism evidence="1 2">
    <name type="scientific">Candidatus Desulfovibrio trichonymphae</name>
    <dbReference type="NCBI Taxonomy" id="1725232"/>
    <lineage>
        <taxon>Bacteria</taxon>
        <taxon>Pseudomonadati</taxon>
        <taxon>Thermodesulfobacteriota</taxon>
        <taxon>Desulfovibrionia</taxon>
        <taxon>Desulfovibrionales</taxon>
        <taxon>Desulfovibrionaceae</taxon>
        <taxon>Desulfovibrio</taxon>
    </lineage>
</organism>
<protein>
    <submittedName>
        <fullName evidence="1">Uncharacterized protein</fullName>
    </submittedName>
</protein>
<sequence>MEAVIRNKTYFTKRGKDVWWCTHNFCWGLFIFFSKKQFHNLSHSSLSLLATIWNDMGGQACQRKKRHREKEIQVLSCRLFPPEYCGSTNGRRQTVSLLVSSGEKHISTSGKSLVLYG</sequence>
<reference evidence="1 2" key="1">
    <citation type="journal article" date="2017" name="ISME J.">
        <title>Genome of 'Ca. Desulfovibrio trichonymphae', an H2-oxidizing bacterium in a tripartite symbiotic system within a protist cell in the termite gut.</title>
        <authorList>
            <person name="Kuwahara H."/>
            <person name="Yuki M."/>
            <person name="Izawa K."/>
            <person name="Ohkuma M."/>
            <person name="Hongoh Y."/>
        </authorList>
    </citation>
    <scope>NUCLEOTIDE SEQUENCE [LARGE SCALE GENOMIC DNA]</scope>
    <source>
        <strain evidence="1 2">Rs-N31</strain>
    </source>
</reference>
<proteinExistence type="predicted"/>
<dbReference type="AlphaFoldDB" id="A0A1J1DT02"/>
<evidence type="ECO:0000313" key="1">
    <source>
        <dbReference type="EMBL" id="BAV91789.1"/>
    </source>
</evidence>
<name>A0A1J1DT02_9BACT</name>
<evidence type="ECO:0000313" key="2">
    <source>
        <dbReference type="Proteomes" id="UP000242645"/>
    </source>
</evidence>
<dbReference type="Proteomes" id="UP000242645">
    <property type="component" value="Chromosome"/>
</dbReference>
<dbReference type="KEGG" id="dtr:RSDT_0277"/>
<accession>A0A1J1DT02</accession>
<dbReference type="EMBL" id="AP017368">
    <property type="protein sequence ID" value="BAV91789.1"/>
    <property type="molecule type" value="Genomic_DNA"/>
</dbReference>
<keyword evidence="2" id="KW-1185">Reference proteome</keyword>